<feature type="compositionally biased region" description="Polar residues" evidence="1">
    <location>
        <begin position="541"/>
        <end position="552"/>
    </location>
</feature>
<dbReference type="PhylomeDB" id="E9HTE6"/>
<dbReference type="Gene3D" id="1.20.5.340">
    <property type="match status" value="1"/>
</dbReference>
<dbReference type="PANTHER" id="PTHR43484">
    <property type="match status" value="1"/>
</dbReference>
<dbReference type="PANTHER" id="PTHR43484:SF1">
    <property type="entry name" value="FLAGELLAR MOTOR SWITCH PROTEIN FLIN"/>
    <property type="match status" value="1"/>
</dbReference>
<keyword evidence="3" id="KW-1185">Reference proteome</keyword>
<dbReference type="EMBL" id="GL732771">
    <property type="protein sequence ID" value="EFX64985.1"/>
    <property type="molecule type" value="Genomic_DNA"/>
</dbReference>
<evidence type="ECO:0000256" key="1">
    <source>
        <dbReference type="SAM" id="MobiDB-lite"/>
    </source>
</evidence>
<dbReference type="KEGG" id="dpx:DAPPUDRAFT_117664"/>
<dbReference type="Proteomes" id="UP000000305">
    <property type="component" value="Unassembled WGS sequence"/>
</dbReference>
<dbReference type="Pfam" id="PF03564">
    <property type="entry name" value="DUF1759"/>
    <property type="match status" value="1"/>
</dbReference>
<accession>E9HTE6</accession>
<reference evidence="2 3" key="1">
    <citation type="journal article" date="2011" name="Science">
        <title>The ecoresponsive genome of Daphnia pulex.</title>
        <authorList>
            <person name="Colbourne J.K."/>
            <person name="Pfrender M.E."/>
            <person name="Gilbert D."/>
            <person name="Thomas W.K."/>
            <person name="Tucker A."/>
            <person name="Oakley T.H."/>
            <person name="Tokishita S."/>
            <person name="Aerts A."/>
            <person name="Arnold G.J."/>
            <person name="Basu M.K."/>
            <person name="Bauer D.J."/>
            <person name="Caceres C.E."/>
            <person name="Carmel L."/>
            <person name="Casola C."/>
            <person name="Choi J.H."/>
            <person name="Detter J.C."/>
            <person name="Dong Q."/>
            <person name="Dusheyko S."/>
            <person name="Eads B.D."/>
            <person name="Frohlich T."/>
            <person name="Geiler-Samerotte K.A."/>
            <person name="Gerlach D."/>
            <person name="Hatcher P."/>
            <person name="Jogdeo S."/>
            <person name="Krijgsveld J."/>
            <person name="Kriventseva E.V."/>
            <person name="Kultz D."/>
            <person name="Laforsch C."/>
            <person name="Lindquist E."/>
            <person name="Lopez J."/>
            <person name="Manak J.R."/>
            <person name="Muller J."/>
            <person name="Pangilinan J."/>
            <person name="Patwardhan R.P."/>
            <person name="Pitluck S."/>
            <person name="Pritham E.J."/>
            <person name="Rechtsteiner A."/>
            <person name="Rho M."/>
            <person name="Rogozin I.B."/>
            <person name="Sakarya O."/>
            <person name="Salamov A."/>
            <person name="Schaack S."/>
            <person name="Shapiro H."/>
            <person name="Shiga Y."/>
            <person name="Skalitzky C."/>
            <person name="Smith Z."/>
            <person name="Souvorov A."/>
            <person name="Sung W."/>
            <person name="Tang Z."/>
            <person name="Tsuchiya D."/>
            <person name="Tu H."/>
            <person name="Vos H."/>
            <person name="Wang M."/>
            <person name="Wolf Y.I."/>
            <person name="Yamagata H."/>
            <person name="Yamada T."/>
            <person name="Ye Y."/>
            <person name="Shaw J.R."/>
            <person name="Andrews J."/>
            <person name="Crease T.J."/>
            <person name="Tang H."/>
            <person name="Lucas S.M."/>
            <person name="Robertson H.M."/>
            <person name="Bork P."/>
            <person name="Koonin E.V."/>
            <person name="Zdobnov E.M."/>
            <person name="Grigoriev I.V."/>
            <person name="Lynch M."/>
            <person name="Boore J.L."/>
        </authorList>
    </citation>
    <scope>NUCLEOTIDE SEQUENCE [LARGE SCALE GENOMIC DNA]</scope>
</reference>
<organism evidence="2 3">
    <name type="scientific">Daphnia pulex</name>
    <name type="common">Water flea</name>
    <dbReference type="NCBI Taxonomy" id="6669"/>
    <lineage>
        <taxon>Eukaryota</taxon>
        <taxon>Metazoa</taxon>
        <taxon>Ecdysozoa</taxon>
        <taxon>Arthropoda</taxon>
        <taxon>Crustacea</taxon>
        <taxon>Branchiopoda</taxon>
        <taxon>Diplostraca</taxon>
        <taxon>Cladocera</taxon>
        <taxon>Anomopoda</taxon>
        <taxon>Daphniidae</taxon>
        <taxon>Daphnia</taxon>
    </lineage>
</organism>
<protein>
    <submittedName>
        <fullName evidence="2">Uncharacterized protein</fullName>
    </submittedName>
</protein>
<dbReference type="InterPro" id="IPR051469">
    <property type="entry name" value="FliN/MopA/SpaO"/>
</dbReference>
<feature type="region of interest" description="Disordered" evidence="1">
    <location>
        <begin position="232"/>
        <end position="291"/>
    </location>
</feature>
<feature type="region of interest" description="Disordered" evidence="1">
    <location>
        <begin position="14"/>
        <end position="54"/>
    </location>
</feature>
<gene>
    <name evidence="2" type="ORF">DAPPUDRAFT_117664</name>
</gene>
<evidence type="ECO:0000313" key="3">
    <source>
        <dbReference type="Proteomes" id="UP000000305"/>
    </source>
</evidence>
<evidence type="ECO:0000313" key="2">
    <source>
        <dbReference type="EMBL" id="EFX64985.1"/>
    </source>
</evidence>
<dbReference type="AlphaFoldDB" id="E9HTE6"/>
<dbReference type="InParanoid" id="E9HTE6"/>
<name>E9HTE6_DAPPU</name>
<dbReference type="HOGENOM" id="CLU_015861_0_0_1"/>
<dbReference type="OrthoDB" id="8194935at2759"/>
<dbReference type="InterPro" id="IPR005312">
    <property type="entry name" value="DUF1759"/>
</dbReference>
<sequence>MLLKHTVYTQTGIFKGHTNGLSSSSSSGQTTPDEPQGKNVPPVERVSTPELPSPKLTRLIIGEAEQPTGGLNVRLQELTTRVSNSETQILDMSRQMEGMQANIREHTGYMATMVTTVPALQATVSNLKTTIYNEATSRIRAAEQQTATTLQNYRREMNGSLNNKAVELRGTIRNLSLHIGELQSMPTHGALKETIRAETRALIDTQTEARETAFRVLTDRLNQLYASARWVTETGPDPAGGGPTATSAARPHSEHRNRPAAGPPPRGSHRSLSPDRSARAPCRGPTDDREEFTEELAQIRDELTTAYARYGRSRTEAERQVQRFNFMPGKANLRQEIAWVETERLGITPQQGQAHAAPPRKYHGWRSTWDTYHNNPSYTDSEKSQMLEAALEGEARTATASFTFSAESYANILQVLVDRFGNRNQVIGRHEALLRQAAGRPRGAESTAFELREKYIEVANHRQGLLDQGVLPATFNSHTAVKILRSLPHSITERWRFNWGINNAPTLDQVLQQLDDLIQVKSMEEATRQAFRPAVTQTNAAAEQISKTQHASINAAPRTVTQEEHGTA</sequence>
<feature type="region of interest" description="Disordered" evidence="1">
    <location>
        <begin position="541"/>
        <end position="568"/>
    </location>
</feature>
<proteinExistence type="predicted"/>